<evidence type="ECO:0000313" key="3">
    <source>
        <dbReference type="EMBL" id="QAT61245.1"/>
    </source>
</evidence>
<name>A0A410QB79_9FIRM</name>
<keyword evidence="4" id="KW-1185">Reference proteome</keyword>
<protein>
    <submittedName>
        <fullName evidence="3">Carbohydrate ABC transporter substrate-binding protein</fullName>
    </submittedName>
</protein>
<dbReference type="OrthoDB" id="1992988at2"/>
<proteinExistence type="predicted"/>
<keyword evidence="2" id="KW-0812">Transmembrane</keyword>
<evidence type="ECO:0000256" key="1">
    <source>
        <dbReference type="SAM" id="MobiDB-lite"/>
    </source>
</evidence>
<keyword evidence="2" id="KW-1133">Transmembrane helix</keyword>
<dbReference type="SUPFAM" id="SSF53850">
    <property type="entry name" value="Periplasmic binding protein-like II"/>
    <property type="match status" value="1"/>
</dbReference>
<feature type="region of interest" description="Disordered" evidence="1">
    <location>
        <begin position="35"/>
        <end position="57"/>
    </location>
</feature>
<feature type="transmembrane region" description="Helical" evidence="2">
    <location>
        <begin position="12"/>
        <end position="28"/>
    </location>
</feature>
<sequence>MKISEKGKQTVLIIAIIAVVVIGFVLLNKTGKEDNEKQEVSKNATDTEEGELHYKEESRGEEVFEDIKYIKFLKFKDKPVRLSKNPQNNKMSLMDMKTGDLIYEFPNEEMYKGDGIWIDEEGISWTIKYDDDLKKILVKSFDETGKEINQAVEIENFEGTLFEDSGLHIEKFKCDERYLYILSYYKDKESKKTYRSLQIYSKDGKLHNTYNNDTVSIYDFDVDGKGSVYIQTEKSSHGPSSINKINIEDGLLEYLMPSEGEFIKYSREKNHVYISSPSGEAIREYDINNKKESGVVFTFGKDSTVLGKSPEGTITDFFVGKNNDFYIAITPYEEDEPYKFFAYREKEKKNNADRAVTLTITAPYRQDFLAYAIKCYEIKYPEEKIEYDYIYNNREEYLENNEQYGKQLTMKILSGETGDVVMTGGAGLVYRDLFKTDAFEDLTSFLEKDQKYKDLNKSVLNGIKINDRIRGLPISFIGYYYQVDDQLAEKLGLNLDYDNLKWSEVLKLTKIIEEKEPDAHLFTTIEEKEDMLITILIANMPDLIDLEKKEANLNQKWFIELIKELKECLKSPNFAKTVDELGDDCLQGSLFCSLNNNKGPGADLYLFEKYNEKNRSSIIPIFTGEKNSNRVAYTNNMYSINGRSQRKKNAWKFLSFLLEEEIQAYTWVPGSPINTSGEDKYIKVEEKEMINMNKEISRRFYKERREAYKNIDYLYDMDYFKKDISDPIMEYLDDKITIEEGIEKAQGNVDLRLNE</sequence>
<dbReference type="RefSeq" id="WP_128752292.1">
    <property type="nucleotide sequence ID" value="NZ_CP035282.1"/>
</dbReference>
<accession>A0A410QB79</accession>
<reference evidence="4" key="1">
    <citation type="submission" date="2019-01" db="EMBL/GenBank/DDBJ databases">
        <title>Draft genomes of a novel of Sporanaerobacter strains.</title>
        <authorList>
            <person name="Ma S."/>
        </authorList>
    </citation>
    <scope>NUCLEOTIDE SEQUENCE [LARGE SCALE GENOMIC DNA]</scope>
    <source>
        <strain evidence="4">NJN-17</strain>
    </source>
</reference>
<organism evidence="3 4">
    <name type="scientific">Acidilutibacter cellobiosedens</name>
    <dbReference type="NCBI Taxonomy" id="2507161"/>
    <lineage>
        <taxon>Bacteria</taxon>
        <taxon>Bacillati</taxon>
        <taxon>Bacillota</taxon>
        <taxon>Tissierellia</taxon>
        <taxon>Tissierellales</taxon>
        <taxon>Acidilutibacteraceae</taxon>
        <taxon>Acidilutibacter</taxon>
    </lineage>
</organism>
<dbReference type="Gene3D" id="3.40.190.10">
    <property type="entry name" value="Periplasmic binding protein-like II"/>
    <property type="match status" value="1"/>
</dbReference>
<gene>
    <name evidence="3" type="ORF">EQM13_06405</name>
</gene>
<evidence type="ECO:0000313" key="4">
    <source>
        <dbReference type="Proteomes" id="UP000287969"/>
    </source>
</evidence>
<dbReference type="EMBL" id="CP035282">
    <property type="protein sequence ID" value="QAT61245.1"/>
    <property type="molecule type" value="Genomic_DNA"/>
</dbReference>
<dbReference type="InterPro" id="IPR011044">
    <property type="entry name" value="Quino_amine_DH_bsu"/>
</dbReference>
<dbReference type="SUPFAM" id="SSF50969">
    <property type="entry name" value="YVTN repeat-like/Quinoprotein amine dehydrogenase"/>
    <property type="match status" value="1"/>
</dbReference>
<dbReference type="KEGG" id="spoa:EQM13_06405"/>
<dbReference type="Proteomes" id="UP000287969">
    <property type="component" value="Chromosome"/>
</dbReference>
<dbReference type="AlphaFoldDB" id="A0A410QB79"/>
<evidence type="ECO:0000256" key="2">
    <source>
        <dbReference type="SAM" id="Phobius"/>
    </source>
</evidence>
<keyword evidence="2" id="KW-0472">Membrane</keyword>